<dbReference type="EMBL" id="AP022870">
    <property type="protein sequence ID" value="BCB77444.1"/>
    <property type="molecule type" value="Genomic_DNA"/>
</dbReference>
<evidence type="ECO:0000313" key="1">
    <source>
        <dbReference type="EMBL" id="BCB77444.1"/>
    </source>
</evidence>
<accession>A0A6F8XUC8</accession>
<dbReference type="KEGG" id="pfla:Pflav_038540"/>
<proteinExistence type="predicted"/>
<sequence length="69" mass="7725">MSEVTWEISSREPTITVPLVTTSTTPTMTASFAHNGSFRRFRMASDMVVGSDQGGVLRQRSYVRSLKDR</sequence>
<keyword evidence="2" id="KW-1185">Reference proteome</keyword>
<reference evidence="1 2" key="2">
    <citation type="submission" date="2020-03" db="EMBL/GenBank/DDBJ databases">
        <authorList>
            <person name="Ichikawa N."/>
            <person name="Kimura A."/>
            <person name="Kitahashi Y."/>
            <person name="Uohara A."/>
        </authorList>
    </citation>
    <scope>NUCLEOTIDE SEQUENCE [LARGE SCALE GENOMIC DNA]</scope>
    <source>
        <strain evidence="1 2">NBRC 107702</strain>
    </source>
</reference>
<protein>
    <submittedName>
        <fullName evidence="1">Uncharacterized protein</fullName>
    </submittedName>
</protein>
<dbReference type="AlphaFoldDB" id="A0A6F8XUC8"/>
<organism evidence="1 2">
    <name type="scientific">Phytohabitans flavus</name>
    <dbReference type="NCBI Taxonomy" id="1076124"/>
    <lineage>
        <taxon>Bacteria</taxon>
        <taxon>Bacillati</taxon>
        <taxon>Actinomycetota</taxon>
        <taxon>Actinomycetes</taxon>
        <taxon>Micromonosporales</taxon>
        <taxon>Micromonosporaceae</taxon>
    </lineage>
</organism>
<name>A0A6F8XUC8_9ACTN</name>
<evidence type="ECO:0000313" key="2">
    <source>
        <dbReference type="Proteomes" id="UP000502508"/>
    </source>
</evidence>
<dbReference type="Proteomes" id="UP000502508">
    <property type="component" value="Chromosome"/>
</dbReference>
<reference evidence="1 2" key="1">
    <citation type="submission" date="2020-03" db="EMBL/GenBank/DDBJ databases">
        <title>Whole genome shotgun sequence of Phytohabitans flavus NBRC 107702.</title>
        <authorList>
            <person name="Komaki H."/>
            <person name="Tamura T."/>
        </authorList>
    </citation>
    <scope>NUCLEOTIDE SEQUENCE [LARGE SCALE GENOMIC DNA]</scope>
    <source>
        <strain evidence="1 2">NBRC 107702</strain>
    </source>
</reference>
<gene>
    <name evidence="1" type="ORF">Pflav_038540</name>
</gene>